<evidence type="ECO:0000313" key="2">
    <source>
        <dbReference type="Proteomes" id="UP000317043"/>
    </source>
</evidence>
<accession>A0A543AXD8</accession>
<dbReference type="RefSeq" id="WP_142039776.1">
    <property type="nucleotide sequence ID" value="NZ_JBHTGS010000001.1"/>
</dbReference>
<name>A0A543AXD8_9ACTN</name>
<dbReference type="AlphaFoldDB" id="A0A543AXD8"/>
<sequence>MTTSNVLWLGGGCGTGKTTLATRLAYRFDLGLYRVDLHDYPHVARMDPVRHPQNHRLGRLDYVDRHITPTPERLARDFIACSTERFHLIVEDLSRLAKDVMTIVEGPALLPELVAPLVATPRHALFLLPDNDFTDANLRARPQARPVSGSIVEEGHRKRTARDRILTRHIADTATTCRLPTLRVDGSLTIESTGDVLAQHFAPAIAAGRTATGAIRTSTRAQENQAVSTAWRSHAAYLGDRGPNVEPRLTYACECDISGCSATTELTTAEYDAVPVLIAH</sequence>
<dbReference type="InParanoid" id="A0A543AXD8"/>
<comment type="caution">
    <text evidence="1">The sequence shown here is derived from an EMBL/GenBank/DDBJ whole genome shotgun (WGS) entry which is preliminary data.</text>
</comment>
<dbReference type="Proteomes" id="UP000317043">
    <property type="component" value="Unassembled WGS sequence"/>
</dbReference>
<evidence type="ECO:0000313" key="1">
    <source>
        <dbReference type="EMBL" id="TQL77220.1"/>
    </source>
</evidence>
<dbReference type="OrthoDB" id="3820382at2"/>
<dbReference type="Gene3D" id="3.40.50.300">
    <property type="entry name" value="P-loop containing nucleotide triphosphate hydrolases"/>
    <property type="match status" value="1"/>
</dbReference>
<dbReference type="InterPro" id="IPR027417">
    <property type="entry name" value="P-loop_NTPase"/>
</dbReference>
<reference evidence="1 2" key="1">
    <citation type="submission" date="2019-06" db="EMBL/GenBank/DDBJ databases">
        <title>Sequencing the genomes of 1000 actinobacteria strains.</title>
        <authorList>
            <person name="Klenk H.-P."/>
        </authorList>
    </citation>
    <scope>NUCLEOTIDE SEQUENCE [LARGE SCALE GENOMIC DNA]</scope>
    <source>
        <strain evidence="1 2">DSM 45928</strain>
    </source>
</reference>
<keyword evidence="2" id="KW-1185">Reference proteome</keyword>
<protein>
    <submittedName>
        <fullName evidence="1">Uncharacterized protein</fullName>
    </submittedName>
</protein>
<proteinExistence type="predicted"/>
<dbReference type="EMBL" id="VFOW01000001">
    <property type="protein sequence ID" value="TQL77220.1"/>
    <property type="molecule type" value="Genomic_DNA"/>
</dbReference>
<gene>
    <name evidence="1" type="ORF">FB566_2771</name>
</gene>
<dbReference type="SUPFAM" id="SSF52540">
    <property type="entry name" value="P-loop containing nucleoside triphosphate hydrolases"/>
    <property type="match status" value="1"/>
</dbReference>
<organism evidence="1 2">
    <name type="scientific">Stackebrandtia endophytica</name>
    <dbReference type="NCBI Taxonomy" id="1496996"/>
    <lineage>
        <taxon>Bacteria</taxon>
        <taxon>Bacillati</taxon>
        <taxon>Actinomycetota</taxon>
        <taxon>Actinomycetes</taxon>
        <taxon>Glycomycetales</taxon>
        <taxon>Glycomycetaceae</taxon>
        <taxon>Stackebrandtia</taxon>
    </lineage>
</organism>